<dbReference type="PANTHER" id="PTHR12110:SF41">
    <property type="entry name" value="INOSOSE DEHYDRATASE"/>
    <property type="match status" value="1"/>
</dbReference>
<keyword evidence="3" id="KW-1185">Reference proteome</keyword>
<feature type="domain" description="Xylose isomerase-like TIM barrel" evidence="1">
    <location>
        <begin position="24"/>
        <end position="255"/>
    </location>
</feature>
<dbReference type="RefSeq" id="WP_324715817.1">
    <property type="nucleotide sequence ID" value="NZ_CP141615.1"/>
</dbReference>
<evidence type="ECO:0000313" key="3">
    <source>
        <dbReference type="Proteomes" id="UP001332192"/>
    </source>
</evidence>
<organism evidence="2 3">
    <name type="scientific">Carboxydichorda subterranea</name>
    <dbReference type="NCBI Taxonomy" id="3109565"/>
    <lineage>
        <taxon>Bacteria</taxon>
        <taxon>Bacillati</taxon>
        <taxon>Bacillota</taxon>
        <taxon>Limnochordia</taxon>
        <taxon>Limnochordales</taxon>
        <taxon>Geochordaceae</taxon>
        <taxon>Carboxydichorda</taxon>
    </lineage>
</organism>
<sequence length="287" mass="32063">MWKYGVHPFLWTVRLDQEVEKVAARAKQLGFDSIDFPLNFPEWIDIPRARRAFQQEGLECTVVAGLSRQENLVDPDPAVRRRGVERLKEMIDIAHQLGAPVLSGVLYCAWGYIPGRGRTADEWRWSVEGLQQAADHAQQAGVTLGLEPVNRFETYFLNTTEDGLKLLADVGKPNVKLLLDTFHINIEERSYVEPFRMAAGKLAHVHACENDRGTPGSGHVDWAGVMRVLKATGYQGHIVIESFVPETPAIARETAIWRKIAPSGDFIAGEGLRYLKALEQVVLAEPA</sequence>
<dbReference type="InterPro" id="IPR013022">
    <property type="entry name" value="Xyl_isomerase-like_TIM-brl"/>
</dbReference>
<dbReference type="Proteomes" id="UP001332192">
    <property type="component" value="Chromosome"/>
</dbReference>
<protein>
    <submittedName>
        <fullName evidence="2">Sugar phosphate isomerase/epimerase family protein</fullName>
    </submittedName>
</protein>
<dbReference type="PANTHER" id="PTHR12110">
    <property type="entry name" value="HYDROXYPYRUVATE ISOMERASE"/>
    <property type="match status" value="1"/>
</dbReference>
<dbReference type="GO" id="GO:0016853">
    <property type="term" value="F:isomerase activity"/>
    <property type="evidence" value="ECO:0007669"/>
    <property type="project" value="UniProtKB-KW"/>
</dbReference>
<dbReference type="InterPro" id="IPR050312">
    <property type="entry name" value="IolE/XylAMocC-like"/>
</dbReference>
<dbReference type="SUPFAM" id="SSF51658">
    <property type="entry name" value="Xylose isomerase-like"/>
    <property type="match status" value="1"/>
</dbReference>
<reference evidence="2 3" key="1">
    <citation type="journal article" date="2024" name="Front. Microbiol.">
        <title>Novel thermophilic genera Geochorda gen. nov. and Carboxydochorda gen. nov. from the deep terrestrial subsurface reveal the ecophysiological diversity in the class Limnochordia.</title>
        <authorList>
            <person name="Karnachuk O.V."/>
            <person name="Lukina A.P."/>
            <person name="Avakyan M.R."/>
            <person name="Kadnikov V.V."/>
            <person name="Begmatov S."/>
            <person name="Beletsky A.V."/>
            <person name="Vlasova K.G."/>
            <person name="Novikov A.A."/>
            <person name="Shcherbakova V.A."/>
            <person name="Mardanov A.V."/>
            <person name="Ravin N.V."/>
        </authorList>
    </citation>
    <scope>NUCLEOTIDE SEQUENCE [LARGE SCALE GENOMIC DNA]</scope>
    <source>
        <strain evidence="2 3">L945</strain>
    </source>
</reference>
<name>A0ABZ1BV25_9FIRM</name>
<evidence type="ECO:0000313" key="2">
    <source>
        <dbReference type="EMBL" id="WRP16544.1"/>
    </source>
</evidence>
<dbReference type="InterPro" id="IPR036237">
    <property type="entry name" value="Xyl_isomerase-like_sf"/>
</dbReference>
<dbReference type="Gene3D" id="3.20.20.150">
    <property type="entry name" value="Divalent-metal-dependent TIM barrel enzymes"/>
    <property type="match status" value="1"/>
</dbReference>
<accession>A0ABZ1BV25</accession>
<keyword evidence="2" id="KW-0413">Isomerase</keyword>
<dbReference type="Pfam" id="PF01261">
    <property type="entry name" value="AP_endonuc_2"/>
    <property type="match status" value="1"/>
</dbReference>
<proteinExistence type="predicted"/>
<evidence type="ECO:0000259" key="1">
    <source>
        <dbReference type="Pfam" id="PF01261"/>
    </source>
</evidence>
<dbReference type="EMBL" id="CP141615">
    <property type="protein sequence ID" value="WRP16544.1"/>
    <property type="molecule type" value="Genomic_DNA"/>
</dbReference>
<gene>
    <name evidence="2" type="ORF">U7230_10625</name>
</gene>